<dbReference type="InterPro" id="IPR018247">
    <property type="entry name" value="EF_Hand_1_Ca_BS"/>
</dbReference>
<dbReference type="Proteomes" id="UP001153069">
    <property type="component" value="Unassembled WGS sequence"/>
</dbReference>
<dbReference type="AlphaFoldDB" id="A0A9N8E5N1"/>
<dbReference type="InterPro" id="IPR011992">
    <property type="entry name" value="EF-hand-dom_pair"/>
</dbReference>
<dbReference type="GO" id="GO:0051209">
    <property type="term" value="P:release of sequestered calcium ion into cytosol"/>
    <property type="evidence" value="ECO:0007669"/>
    <property type="project" value="TreeGrafter"/>
</dbReference>
<keyword evidence="4 7" id="KW-0442">Lipid degradation</keyword>
<dbReference type="CDD" id="cd08558">
    <property type="entry name" value="PI-PLCc_eukaryota"/>
    <property type="match status" value="1"/>
</dbReference>
<evidence type="ECO:0000259" key="10">
    <source>
        <dbReference type="PROSITE" id="PS50008"/>
    </source>
</evidence>
<evidence type="ECO:0000256" key="6">
    <source>
        <dbReference type="ARBA" id="ARBA00023224"/>
    </source>
</evidence>
<accession>A0A9N8E5N1</accession>
<dbReference type="InterPro" id="IPR035892">
    <property type="entry name" value="C2_domain_sf"/>
</dbReference>
<dbReference type="InterPro" id="IPR001192">
    <property type="entry name" value="PI-PLC_fam"/>
</dbReference>
<dbReference type="CDD" id="cd00275">
    <property type="entry name" value="C2_PLC_like"/>
    <property type="match status" value="1"/>
</dbReference>
<comment type="caution">
    <text evidence="12">The sequence shown here is derived from an EMBL/GenBank/DDBJ whole genome shotgun (WGS) entry which is preliminary data.</text>
</comment>
<dbReference type="GO" id="GO:0016042">
    <property type="term" value="P:lipid catabolic process"/>
    <property type="evidence" value="ECO:0007669"/>
    <property type="project" value="UniProtKB-KW"/>
</dbReference>
<dbReference type="InterPro" id="IPR017946">
    <property type="entry name" value="PLC-like_Pdiesterase_TIM-brl"/>
</dbReference>
<comment type="catalytic activity">
    <reaction evidence="7">
        <text>a 1,2-diacyl-sn-glycero-3-phospho-(1D-myo-inositol-4,5-bisphosphate) + H2O = 1D-myo-inositol 1,4,5-trisphosphate + a 1,2-diacyl-sn-glycerol + H(+)</text>
        <dbReference type="Rhea" id="RHEA:33179"/>
        <dbReference type="ChEBI" id="CHEBI:15377"/>
        <dbReference type="ChEBI" id="CHEBI:15378"/>
        <dbReference type="ChEBI" id="CHEBI:17815"/>
        <dbReference type="ChEBI" id="CHEBI:58456"/>
        <dbReference type="ChEBI" id="CHEBI:203600"/>
        <dbReference type="EC" id="3.1.4.11"/>
    </reaction>
</comment>
<dbReference type="SMART" id="SM00148">
    <property type="entry name" value="PLCXc"/>
    <property type="match status" value="1"/>
</dbReference>
<dbReference type="SUPFAM" id="SSF49562">
    <property type="entry name" value="C2 domain (Calcium/lipid-binding domain, CaLB)"/>
    <property type="match status" value="1"/>
</dbReference>
<dbReference type="InterPro" id="IPR000909">
    <property type="entry name" value="PLipase_C_PInositol-sp_X_dom"/>
</dbReference>
<evidence type="ECO:0000313" key="12">
    <source>
        <dbReference type="EMBL" id="CAB9512209.1"/>
    </source>
</evidence>
<dbReference type="InterPro" id="IPR001711">
    <property type="entry name" value="PLipase_C_Pinositol-sp_Y"/>
</dbReference>
<gene>
    <name evidence="12" type="ORF">SEMRO_524_G159950.1</name>
</gene>
<dbReference type="Pfam" id="PF00388">
    <property type="entry name" value="PI-PLC-X"/>
    <property type="match status" value="1"/>
</dbReference>
<evidence type="ECO:0000256" key="5">
    <source>
        <dbReference type="ARBA" id="ARBA00023098"/>
    </source>
</evidence>
<evidence type="ECO:0000256" key="7">
    <source>
        <dbReference type="RuleBase" id="RU361133"/>
    </source>
</evidence>
<evidence type="ECO:0000256" key="2">
    <source>
        <dbReference type="ARBA" id="ARBA00022801"/>
    </source>
</evidence>
<dbReference type="PROSITE" id="PS00018">
    <property type="entry name" value="EF_HAND_1"/>
    <property type="match status" value="1"/>
</dbReference>
<proteinExistence type="predicted"/>
<dbReference type="GO" id="GO:0005509">
    <property type="term" value="F:calcium ion binding"/>
    <property type="evidence" value="ECO:0007669"/>
    <property type="project" value="InterPro"/>
</dbReference>
<dbReference type="SMART" id="SM00149">
    <property type="entry name" value="PLCYc"/>
    <property type="match status" value="1"/>
</dbReference>
<dbReference type="InterPro" id="IPR000008">
    <property type="entry name" value="C2_dom"/>
</dbReference>
<dbReference type="SMART" id="SM00239">
    <property type="entry name" value="C2"/>
    <property type="match status" value="1"/>
</dbReference>
<dbReference type="Gene3D" id="2.60.40.150">
    <property type="entry name" value="C2 domain"/>
    <property type="match status" value="1"/>
</dbReference>
<evidence type="ECO:0000259" key="11">
    <source>
        <dbReference type="PROSITE" id="PS50222"/>
    </source>
</evidence>
<evidence type="ECO:0000256" key="4">
    <source>
        <dbReference type="ARBA" id="ARBA00022963"/>
    </source>
</evidence>
<keyword evidence="2 7" id="KW-0378">Hydrolase</keyword>
<dbReference type="OrthoDB" id="269822at2759"/>
<dbReference type="InterPro" id="IPR011993">
    <property type="entry name" value="PH-like_dom_sf"/>
</dbReference>
<protein>
    <recommendedName>
        <fullName evidence="1 7">Phosphoinositide phospholipase C</fullName>
        <ecNumber evidence="1 7">3.1.4.11</ecNumber>
    </recommendedName>
</protein>
<keyword evidence="13" id="KW-1185">Reference proteome</keyword>
<dbReference type="Gene3D" id="2.30.29.30">
    <property type="entry name" value="Pleckstrin-homology domain (PH domain)/Phosphotyrosine-binding domain (PTB)"/>
    <property type="match status" value="1"/>
</dbReference>
<dbReference type="SUPFAM" id="SSF47473">
    <property type="entry name" value="EF-hand"/>
    <property type="match status" value="1"/>
</dbReference>
<keyword evidence="5 7" id="KW-0443">Lipid metabolism</keyword>
<feature type="compositionally biased region" description="Basic and acidic residues" evidence="8">
    <location>
        <begin position="523"/>
        <end position="537"/>
    </location>
</feature>
<dbReference type="PROSITE" id="PS50222">
    <property type="entry name" value="EF_HAND_2"/>
    <property type="match status" value="1"/>
</dbReference>
<feature type="domain" description="PI-PLC Y-box" evidence="10">
    <location>
        <begin position="581"/>
        <end position="684"/>
    </location>
</feature>
<dbReference type="GO" id="GO:0004435">
    <property type="term" value="F:phosphatidylinositol-4,5-bisphosphate phospholipase C activity"/>
    <property type="evidence" value="ECO:0007669"/>
    <property type="project" value="UniProtKB-EC"/>
</dbReference>
<dbReference type="GO" id="GO:0048015">
    <property type="term" value="P:phosphatidylinositol-mediated signaling"/>
    <property type="evidence" value="ECO:0007669"/>
    <property type="project" value="TreeGrafter"/>
</dbReference>
<evidence type="ECO:0000313" key="13">
    <source>
        <dbReference type="Proteomes" id="UP001153069"/>
    </source>
</evidence>
<name>A0A9N8E5N1_9STRA</name>
<dbReference type="SUPFAM" id="SSF51695">
    <property type="entry name" value="PLC-like phosphodiesterases"/>
    <property type="match status" value="1"/>
</dbReference>
<dbReference type="Pfam" id="PF00168">
    <property type="entry name" value="C2"/>
    <property type="match status" value="1"/>
</dbReference>
<dbReference type="EMBL" id="CAICTM010000523">
    <property type="protein sequence ID" value="CAB9512209.1"/>
    <property type="molecule type" value="Genomic_DNA"/>
</dbReference>
<keyword evidence="3" id="KW-0106">Calcium</keyword>
<dbReference type="PROSITE" id="PS50007">
    <property type="entry name" value="PIPLC_X_DOMAIN"/>
    <property type="match status" value="1"/>
</dbReference>
<evidence type="ECO:0000256" key="3">
    <source>
        <dbReference type="ARBA" id="ARBA00022837"/>
    </source>
</evidence>
<organism evidence="12 13">
    <name type="scientific">Seminavis robusta</name>
    <dbReference type="NCBI Taxonomy" id="568900"/>
    <lineage>
        <taxon>Eukaryota</taxon>
        <taxon>Sar</taxon>
        <taxon>Stramenopiles</taxon>
        <taxon>Ochrophyta</taxon>
        <taxon>Bacillariophyta</taxon>
        <taxon>Bacillariophyceae</taxon>
        <taxon>Bacillariophycidae</taxon>
        <taxon>Naviculales</taxon>
        <taxon>Naviculaceae</taxon>
        <taxon>Seminavis</taxon>
    </lineage>
</organism>
<evidence type="ECO:0000256" key="1">
    <source>
        <dbReference type="ARBA" id="ARBA00012368"/>
    </source>
</evidence>
<reference evidence="12" key="1">
    <citation type="submission" date="2020-06" db="EMBL/GenBank/DDBJ databases">
        <authorList>
            <consortium name="Plant Systems Biology data submission"/>
        </authorList>
    </citation>
    <scope>NUCLEOTIDE SEQUENCE</scope>
    <source>
        <strain evidence="12">D6</strain>
    </source>
</reference>
<evidence type="ECO:0000256" key="8">
    <source>
        <dbReference type="SAM" id="MobiDB-lite"/>
    </source>
</evidence>
<dbReference type="PANTHER" id="PTHR10336:SF36">
    <property type="entry name" value="1-PHOSPHATIDYLINOSITOL 4,5-BISPHOSPHATE PHOSPHODIESTERASE BETA-4"/>
    <property type="match status" value="1"/>
</dbReference>
<dbReference type="Gene3D" id="3.20.20.190">
    <property type="entry name" value="Phosphatidylinositol (PI) phosphodiesterase"/>
    <property type="match status" value="1"/>
</dbReference>
<dbReference type="PROSITE" id="PS50008">
    <property type="entry name" value="PIPLC_Y_DOMAIN"/>
    <property type="match status" value="1"/>
</dbReference>
<keyword evidence="6" id="KW-0807">Transducer</keyword>
<dbReference type="Pfam" id="PF00387">
    <property type="entry name" value="PI-PLC-Y"/>
    <property type="match status" value="1"/>
</dbReference>
<dbReference type="InterPro" id="IPR002048">
    <property type="entry name" value="EF_hand_dom"/>
</dbReference>
<dbReference type="PANTHER" id="PTHR10336">
    <property type="entry name" value="PHOSPHOINOSITIDE-SPECIFIC PHOSPHOLIPASE C FAMILY PROTEIN"/>
    <property type="match status" value="1"/>
</dbReference>
<dbReference type="PROSITE" id="PS50004">
    <property type="entry name" value="C2"/>
    <property type="match status" value="1"/>
</dbReference>
<sequence>MPTPSERRKHWASVKSPASSVTAALGDNVKLAKHSKWHQGIPVMKVDKAGKMAKRYLTIGKDKMAIYCTHQSIEKFMAKSESSFTLALPKVSMLSLRGTKGSDAGQRHIDVADLVDVVVGLVGTLKLEKARNENRLKGLFSEIDTQREQIVTIIHHGNDTLNVLIDDAQERKNLVDCLRKMKAEYDKARLLVDNEALLLRYTWYDVDLNKDNQIGEKEFINILQRVNINLKGPGKIFRQFLKDQHINSKALKYHECMLLLQKIKAEHSSGDVSASEAIADDIWNKHFGSDKKFITAQDFLSKFLMTKQDEKGATLNDVVKMFATINEVEVNREEDDYPDDCMSRFRFELFLRSELNQAYNPKAQEKHKGRLDKPLSHYWINTGHNTYLTGDQLASSSSVEMYMRSLRRGCRCLELDCWDGDAPDDTNGEVIPVVFHGHTVTSKIAFVEILHGVKTFLDDHPDTYPIILSLENHCSHPFQAAMAKNMSDIFGKKLYVPPPGKATMDDLPSPETLRGMIVIKGKRPPEQDDTAAEHESDFDPYAEGAADPGGVDTKGAGDKKAPPPKVVPELAKLTLFHGTGFKSFEKSIDLPPSHMHSIGESKIPKLINKEYSKALQWRTYNQRHMTRTYPAGLRVDSSNYNPMLAWSVGSQLVALNFQTTDTPLILNDGRFRQAGGCGYLPKPQSVMGACPGSLPSPIHLTLRVISGSCLPKPGGSTTGEIIDPYVQVSLHDIKEGNNGGDYEPSVDTQSTDFVNNNGFSPVFQRTFQFYISNPDCAMICFDVFEKDVDFDDKVAHTAIPFSCLRKGYRSILLYDNHNTRSGAFGFATLLVEVIY</sequence>
<evidence type="ECO:0000259" key="9">
    <source>
        <dbReference type="PROSITE" id="PS50004"/>
    </source>
</evidence>
<dbReference type="EC" id="3.1.4.11" evidence="1 7"/>
<dbReference type="PRINTS" id="PR00390">
    <property type="entry name" value="PHPHLIPASEC"/>
</dbReference>
<feature type="domain" description="C2" evidence="9">
    <location>
        <begin position="681"/>
        <end position="815"/>
    </location>
</feature>
<feature type="domain" description="EF-hand" evidence="11">
    <location>
        <begin position="194"/>
        <end position="229"/>
    </location>
</feature>
<feature type="region of interest" description="Disordered" evidence="8">
    <location>
        <begin position="522"/>
        <end position="564"/>
    </location>
</feature>